<accession>A0A2S3R151</accession>
<organism evidence="3 4">
    <name type="scientific">Vibrio vulnificus</name>
    <dbReference type="NCBI Taxonomy" id="672"/>
    <lineage>
        <taxon>Bacteria</taxon>
        <taxon>Pseudomonadati</taxon>
        <taxon>Pseudomonadota</taxon>
        <taxon>Gammaproteobacteria</taxon>
        <taxon>Vibrionales</taxon>
        <taxon>Vibrionaceae</taxon>
        <taxon>Vibrio</taxon>
    </lineage>
</organism>
<dbReference type="RefSeq" id="WP_043011304.1">
    <property type="nucleotide sequence ID" value="NZ_PDGH01000101.1"/>
</dbReference>
<feature type="compositionally biased region" description="Low complexity" evidence="1">
    <location>
        <begin position="124"/>
        <end position="139"/>
    </location>
</feature>
<reference evidence="3 4" key="1">
    <citation type="journal article" date="2018" name="Front. Microbiol.">
        <title>Phylogeny of Vibrio vulnificus from the Analysis of the Core-Genome: Implications for Intra-Species Taxonomy.</title>
        <authorList>
            <person name="Roig F.J."/>
            <person name="Gonzalez-Candelas F."/>
            <person name="Sanjuan E."/>
            <person name="Fouz B."/>
            <person name="Feil E.J."/>
            <person name="Llorens C."/>
            <person name="Baker-Austin C."/>
            <person name="Oliver J.D."/>
            <person name="Danin-Poleg Y."/>
            <person name="Gibas C.J."/>
            <person name="Kashi Y."/>
            <person name="Gulig P.A."/>
            <person name="Morrison S.S."/>
            <person name="Amaro C."/>
        </authorList>
    </citation>
    <scope>NUCLEOTIDE SEQUENCE [LARGE SCALE GENOMIC DNA]</scope>
    <source>
        <strain evidence="3 4">CECT4608</strain>
    </source>
</reference>
<keyword evidence="2" id="KW-0812">Transmembrane</keyword>
<name>A0A2S3R151_VIBVL</name>
<dbReference type="EMBL" id="PDGH01000101">
    <property type="protein sequence ID" value="POB46840.1"/>
    <property type="molecule type" value="Genomic_DNA"/>
</dbReference>
<evidence type="ECO:0000313" key="3">
    <source>
        <dbReference type="EMBL" id="POB46840.1"/>
    </source>
</evidence>
<sequence length="197" mass="22315">MHWEQQYALIFGGIFLASLCFYLFSSSRASRVPEIANEIAILDDTPPKRAKTPYDIYPDPVRFFGANDKLPQLPSFDLTQAQQRNCFVKLVWTKQGWRINSFKQEEKTKPTALKLPRKRATDAQSTKTVPVQQVTTPSSEPNVSEAQALTLLEQCNEESFDVELSNIETLPPVNNDVSPELQELMLLAACEEEECFA</sequence>
<feature type="transmembrane region" description="Helical" evidence="2">
    <location>
        <begin position="6"/>
        <end position="24"/>
    </location>
</feature>
<protein>
    <submittedName>
        <fullName evidence="3">Uncharacterized protein</fullName>
    </submittedName>
</protein>
<keyword evidence="2" id="KW-1133">Transmembrane helix</keyword>
<dbReference type="AlphaFoldDB" id="A0A2S3R151"/>
<gene>
    <name evidence="3" type="ORF">CRN52_12230</name>
</gene>
<evidence type="ECO:0000256" key="1">
    <source>
        <dbReference type="SAM" id="MobiDB-lite"/>
    </source>
</evidence>
<evidence type="ECO:0000256" key="2">
    <source>
        <dbReference type="SAM" id="Phobius"/>
    </source>
</evidence>
<comment type="caution">
    <text evidence="3">The sequence shown here is derived from an EMBL/GenBank/DDBJ whole genome shotgun (WGS) entry which is preliminary data.</text>
</comment>
<keyword evidence="2" id="KW-0472">Membrane</keyword>
<feature type="region of interest" description="Disordered" evidence="1">
    <location>
        <begin position="115"/>
        <end position="142"/>
    </location>
</feature>
<dbReference type="Proteomes" id="UP000237466">
    <property type="component" value="Unassembled WGS sequence"/>
</dbReference>
<evidence type="ECO:0000313" key="4">
    <source>
        <dbReference type="Proteomes" id="UP000237466"/>
    </source>
</evidence>
<proteinExistence type="predicted"/>